<dbReference type="Pfam" id="PF13279">
    <property type="entry name" value="4HBT_2"/>
    <property type="match status" value="1"/>
</dbReference>
<dbReference type="InterPro" id="IPR029069">
    <property type="entry name" value="HotDog_dom_sf"/>
</dbReference>
<dbReference type="EMBL" id="DSKL01000250">
    <property type="protein sequence ID" value="HEH82621.1"/>
    <property type="molecule type" value="Genomic_DNA"/>
</dbReference>
<dbReference type="GO" id="GO:0047617">
    <property type="term" value="F:fatty acyl-CoA hydrolase activity"/>
    <property type="evidence" value="ECO:0007669"/>
    <property type="project" value="TreeGrafter"/>
</dbReference>
<dbReference type="PANTHER" id="PTHR31793:SF27">
    <property type="entry name" value="NOVEL THIOESTERASE SUPERFAMILY DOMAIN AND SAPOSIN A-TYPE DOMAIN CONTAINING PROTEIN (0610012H03RIK)"/>
    <property type="match status" value="1"/>
</dbReference>
<dbReference type="SUPFAM" id="SSF54637">
    <property type="entry name" value="Thioesterase/thiol ester dehydrase-isomerase"/>
    <property type="match status" value="1"/>
</dbReference>
<evidence type="ECO:0000313" key="4">
    <source>
        <dbReference type="EMBL" id="HEO42422.1"/>
    </source>
</evidence>
<dbReference type="PANTHER" id="PTHR31793">
    <property type="entry name" value="4-HYDROXYBENZOYL-COA THIOESTERASE FAMILY MEMBER"/>
    <property type="match status" value="1"/>
</dbReference>
<accession>A0A7C2C4N2</accession>
<dbReference type="AlphaFoldDB" id="A0A7C2C4N2"/>
<evidence type="ECO:0000256" key="2">
    <source>
        <dbReference type="ARBA" id="ARBA00022801"/>
    </source>
</evidence>
<proteinExistence type="inferred from homology"/>
<comment type="similarity">
    <text evidence="1">Belongs to the 4-hydroxybenzoyl-CoA thioesterase family.</text>
</comment>
<gene>
    <name evidence="4" type="ORF">ENP09_06050</name>
    <name evidence="3" type="ORF">ENP73_06510</name>
</gene>
<dbReference type="CDD" id="cd00586">
    <property type="entry name" value="4HBT"/>
    <property type="match status" value="1"/>
</dbReference>
<dbReference type="InterPro" id="IPR050563">
    <property type="entry name" value="4-hydroxybenzoyl-CoA_TE"/>
</dbReference>
<evidence type="ECO:0000313" key="3">
    <source>
        <dbReference type="EMBL" id="HEH82621.1"/>
    </source>
</evidence>
<protein>
    <submittedName>
        <fullName evidence="3">Acyl-CoA thioesterase</fullName>
    </submittedName>
</protein>
<sequence>MEAFPVKVRVDVRFRDLDPLGHVNNAVHLSYMELARIRYFQRISPDWLEEGHFVVARVEVDYLRPILLEDEVLVGVRALGMGRSSLRMEHLILANGVPAARGLAVLVWLEEGKPAPLPQAVRARIAEVEGRPLSEVPPESGSGGP</sequence>
<reference evidence="3" key="1">
    <citation type="journal article" date="2020" name="mSystems">
        <title>Genome- and Community-Level Interaction Insights into Carbon Utilization and Element Cycling Functions of Hydrothermarchaeota in Hydrothermal Sediment.</title>
        <authorList>
            <person name="Zhou Z."/>
            <person name="Liu Y."/>
            <person name="Xu W."/>
            <person name="Pan J."/>
            <person name="Luo Z.H."/>
            <person name="Li M."/>
        </authorList>
    </citation>
    <scope>NUCLEOTIDE SEQUENCE [LARGE SCALE GENOMIC DNA]</scope>
    <source>
        <strain evidence="4">SpSt-189</strain>
        <strain evidence="3">SpSt-246</strain>
    </source>
</reference>
<organism evidence="3">
    <name type="scientific">Thermus islandicus</name>
    <dbReference type="NCBI Taxonomy" id="540988"/>
    <lineage>
        <taxon>Bacteria</taxon>
        <taxon>Thermotogati</taxon>
        <taxon>Deinococcota</taxon>
        <taxon>Deinococci</taxon>
        <taxon>Thermales</taxon>
        <taxon>Thermaceae</taxon>
        <taxon>Thermus</taxon>
    </lineage>
</organism>
<keyword evidence="2" id="KW-0378">Hydrolase</keyword>
<dbReference type="Gene3D" id="3.10.129.10">
    <property type="entry name" value="Hotdog Thioesterase"/>
    <property type="match status" value="1"/>
</dbReference>
<comment type="caution">
    <text evidence="3">The sequence shown here is derived from an EMBL/GenBank/DDBJ whole genome shotgun (WGS) entry which is preliminary data.</text>
</comment>
<evidence type="ECO:0000256" key="1">
    <source>
        <dbReference type="ARBA" id="ARBA00005953"/>
    </source>
</evidence>
<dbReference type="EMBL" id="DSHZ01000298">
    <property type="protein sequence ID" value="HEO42422.1"/>
    <property type="molecule type" value="Genomic_DNA"/>
</dbReference>
<name>A0A7C2C4N2_9DEIN</name>